<evidence type="ECO:0000313" key="2">
    <source>
        <dbReference type="EMBL" id="TDA77716.1"/>
    </source>
</evidence>
<sequence>LSYEWPGLKTVGVVMSFRQEGDEAPEEPMIRYYISSAELTAKKLAEAARQHWHIESKLHWSLDVALREDACKIHRGQAA</sequence>
<evidence type="ECO:0000259" key="1">
    <source>
        <dbReference type="Pfam" id="PF01609"/>
    </source>
</evidence>
<evidence type="ECO:0000313" key="3">
    <source>
        <dbReference type="Proteomes" id="UP000294823"/>
    </source>
</evidence>
<feature type="non-terminal residue" evidence="2">
    <location>
        <position position="1"/>
    </location>
</feature>
<organism evidence="2 3">
    <name type="scientific">Halomonas marinisediminis</name>
    <dbReference type="NCBI Taxonomy" id="2546095"/>
    <lineage>
        <taxon>Bacteria</taxon>
        <taxon>Pseudomonadati</taxon>
        <taxon>Pseudomonadota</taxon>
        <taxon>Gammaproteobacteria</taxon>
        <taxon>Oceanospirillales</taxon>
        <taxon>Halomonadaceae</taxon>
        <taxon>Halomonas</taxon>
    </lineage>
</organism>
<feature type="domain" description="Transposase IS4-like" evidence="1">
    <location>
        <begin position="24"/>
        <end position="78"/>
    </location>
</feature>
<dbReference type="InterPro" id="IPR002559">
    <property type="entry name" value="Transposase_11"/>
</dbReference>
<proteinExistence type="predicted"/>
<dbReference type="PANTHER" id="PTHR30298">
    <property type="entry name" value="H REPEAT-ASSOCIATED PREDICTED TRANSPOSASE"/>
    <property type="match status" value="1"/>
</dbReference>
<dbReference type="Pfam" id="PF01609">
    <property type="entry name" value="DDE_Tnp_1"/>
    <property type="match status" value="1"/>
</dbReference>
<comment type="caution">
    <text evidence="2">The sequence shown here is derived from an EMBL/GenBank/DDBJ whole genome shotgun (WGS) entry which is preliminary data.</text>
</comment>
<dbReference type="InterPro" id="IPR047647">
    <property type="entry name" value="ISAs1_transpos"/>
</dbReference>
<name>A0ABY2D232_9GAMM</name>
<keyword evidence="3" id="KW-1185">Reference proteome</keyword>
<dbReference type="NCBIfam" id="NF033564">
    <property type="entry name" value="transpos_ISAs1"/>
    <property type="match status" value="1"/>
</dbReference>
<accession>A0ABY2D232</accession>
<dbReference type="EMBL" id="SLTR01000648">
    <property type="protein sequence ID" value="TDA77716.1"/>
    <property type="molecule type" value="Genomic_DNA"/>
</dbReference>
<reference evidence="2 3" key="1">
    <citation type="submission" date="2019-03" db="EMBL/GenBank/DDBJ databases">
        <title>Halomonas marinisediminis sp. nov., a moderately halophilic bacterium isolated from the Bohai Gulf.</title>
        <authorList>
            <person name="Ji X."/>
        </authorList>
    </citation>
    <scope>NUCLEOTIDE SEQUENCE [LARGE SCALE GENOMIC DNA]</scope>
    <source>
        <strain evidence="2 3">204</strain>
    </source>
</reference>
<protein>
    <submittedName>
        <fullName evidence="2">ISAs1 family transposase</fullName>
    </submittedName>
</protein>
<feature type="non-terminal residue" evidence="2">
    <location>
        <position position="79"/>
    </location>
</feature>
<gene>
    <name evidence="2" type="ORF">E0702_18100</name>
</gene>
<dbReference type="InterPro" id="IPR051698">
    <property type="entry name" value="Transposase_11-like"/>
</dbReference>
<dbReference type="Proteomes" id="UP000294823">
    <property type="component" value="Unassembled WGS sequence"/>
</dbReference>
<dbReference type="PANTHER" id="PTHR30298:SF0">
    <property type="entry name" value="PROTEIN YBFL-RELATED"/>
    <property type="match status" value="1"/>
</dbReference>